<keyword evidence="3 5" id="KW-1133">Transmembrane helix</keyword>
<dbReference type="EMBL" id="CATQJL010000316">
    <property type="protein sequence ID" value="CAJ0608428.1"/>
    <property type="molecule type" value="Genomic_DNA"/>
</dbReference>
<sequence length="70" mass="8370">MYHDKMSAVTYRTETTAFYIVPYYTLISPLILSYAIRSAEKMRAAKLKQMTNRKDENDAYAQMYIKMWRS</sequence>
<evidence type="ECO:0000313" key="7">
    <source>
        <dbReference type="Proteomes" id="UP001176961"/>
    </source>
</evidence>
<keyword evidence="4 5" id="KW-0472">Membrane</keyword>
<gene>
    <name evidence="6" type="ORF">CYNAS_LOCUS20411</name>
</gene>
<evidence type="ECO:0000256" key="3">
    <source>
        <dbReference type="ARBA" id="ARBA00022989"/>
    </source>
</evidence>
<evidence type="ECO:0000256" key="2">
    <source>
        <dbReference type="ARBA" id="ARBA00022692"/>
    </source>
</evidence>
<dbReference type="Pfam" id="PF02117">
    <property type="entry name" value="7TM_GPCR_Sra"/>
    <property type="match status" value="1"/>
</dbReference>
<reference evidence="6" key="1">
    <citation type="submission" date="2023-07" db="EMBL/GenBank/DDBJ databases">
        <authorList>
            <consortium name="CYATHOMIX"/>
        </authorList>
    </citation>
    <scope>NUCLEOTIDE SEQUENCE</scope>
    <source>
        <strain evidence="6">N/A</strain>
    </source>
</reference>
<dbReference type="AlphaFoldDB" id="A0AA36HD70"/>
<comment type="caution">
    <text evidence="6">The sequence shown here is derived from an EMBL/GenBank/DDBJ whole genome shotgun (WGS) entry which is preliminary data.</text>
</comment>
<accession>A0AA36HD70</accession>
<keyword evidence="2 5" id="KW-0812">Transmembrane</keyword>
<dbReference type="GO" id="GO:0007606">
    <property type="term" value="P:sensory perception of chemical stimulus"/>
    <property type="evidence" value="ECO:0007669"/>
    <property type="project" value="InterPro"/>
</dbReference>
<dbReference type="GO" id="GO:0016020">
    <property type="term" value="C:membrane"/>
    <property type="evidence" value="ECO:0007669"/>
    <property type="project" value="UniProtKB-SubCell"/>
</dbReference>
<comment type="subcellular location">
    <subcellularLocation>
        <location evidence="1">Membrane</location>
        <topology evidence="1">Multi-pass membrane protein</topology>
    </subcellularLocation>
</comment>
<feature type="transmembrane region" description="Helical" evidence="5">
    <location>
        <begin position="16"/>
        <end position="36"/>
    </location>
</feature>
<dbReference type="GO" id="GO:0004930">
    <property type="term" value="F:G protein-coupled receptor activity"/>
    <property type="evidence" value="ECO:0007669"/>
    <property type="project" value="InterPro"/>
</dbReference>
<dbReference type="Proteomes" id="UP001176961">
    <property type="component" value="Unassembled WGS sequence"/>
</dbReference>
<evidence type="ECO:0000256" key="1">
    <source>
        <dbReference type="ARBA" id="ARBA00004141"/>
    </source>
</evidence>
<evidence type="ECO:0000256" key="5">
    <source>
        <dbReference type="SAM" id="Phobius"/>
    </source>
</evidence>
<proteinExistence type="predicted"/>
<name>A0AA36HD70_CYLNA</name>
<organism evidence="6 7">
    <name type="scientific">Cylicocyclus nassatus</name>
    <name type="common">Nematode worm</name>
    <dbReference type="NCBI Taxonomy" id="53992"/>
    <lineage>
        <taxon>Eukaryota</taxon>
        <taxon>Metazoa</taxon>
        <taxon>Ecdysozoa</taxon>
        <taxon>Nematoda</taxon>
        <taxon>Chromadorea</taxon>
        <taxon>Rhabditida</taxon>
        <taxon>Rhabditina</taxon>
        <taxon>Rhabditomorpha</taxon>
        <taxon>Strongyloidea</taxon>
        <taxon>Strongylidae</taxon>
        <taxon>Cylicocyclus</taxon>
    </lineage>
</organism>
<keyword evidence="7" id="KW-1185">Reference proteome</keyword>
<evidence type="ECO:0000256" key="4">
    <source>
        <dbReference type="ARBA" id="ARBA00023136"/>
    </source>
</evidence>
<evidence type="ECO:0000313" key="6">
    <source>
        <dbReference type="EMBL" id="CAJ0608428.1"/>
    </source>
</evidence>
<dbReference type="InterPro" id="IPR000344">
    <property type="entry name" value="7TM_GPCR_serpentine_rcpt_Sra"/>
</dbReference>
<protein>
    <submittedName>
        <fullName evidence="6">Uncharacterized protein</fullName>
    </submittedName>
</protein>